<dbReference type="RefSeq" id="WP_207142531.1">
    <property type="nucleotide sequence ID" value="NZ_JAEKJZ010000005.1"/>
</dbReference>
<protein>
    <recommendedName>
        <fullName evidence="3">Sulfotransferase family protein</fullName>
    </recommendedName>
</protein>
<sequence>MAIRSIEELQPRMIIVSRRRLVSSDYAENLKASMERLGHKPAYAHARLIDVDKSARKGTIPFAVVRNPWARVVSRFKFAVQTRSAVHGEQLSGKAGFEAFLDERHKWGHQDYLWHRPIMGWYPQAEYVTDETGKVACTILRQEYLAEEARTYFDIRTEVPRKNVSAKIGSGYQDLYDAKSIQIVGDWYKKDIETFGFDFDKPAQKNTLYSER</sequence>
<dbReference type="GO" id="GO:0016020">
    <property type="term" value="C:membrane"/>
    <property type="evidence" value="ECO:0007669"/>
    <property type="project" value="InterPro"/>
</dbReference>
<dbReference type="GO" id="GO:0008146">
    <property type="term" value="F:sulfotransferase activity"/>
    <property type="evidence" value="ECO:0007669"/>
    <property type="project" value="InterPro"/>
</dbReference>
<evidence type="ECO:0000313" key="2">
    <source>
        <dbReference type="Proteomes" id="UP000664096"/>
    </source>
</evidence>
<dbReference type="AlphaFoldDB" id="A0A939EJ95"/>
<dbReference type="EMBL" id="JAEKJZ010000005">
    <property type="protein sequence ID" value="MBN9672669.1"/>
    <property type="molecule type" value="Genomic_DNA"/>
</dbReference>
<name>A0A939EJ95_9HYPH</name>
<gene>
    <name evidence="1" type="ORF">JF539_20105</name>
</gene>
<dbReference type="Pfam" id="PF03567">
    <property type="entry name" value="Sulfotransfer_2"/>
    <property type="match status" value="1"/>
</dbReference>
<dbReference type="InterPro" id="IPR027417">
    <property type="entry name" value="P-loop_NTPase"/>
</dbReference>
<evidence type="ECO:0000313" key="1">
    <source>
        <dbReference type="EMBL" id="MBN9672669.1"/>
    </source>
</evidence>
<reference evidence="1" key="1">
    <citation type="submission" date="2020-12" db="EMBL/GenBank/DDBJ databases">
        <title>Oil enriched cultivation method for isolating marine PHA-producing bacteria.</title>
        <authorList>
            <person name="Zheng W."/>
            <person name="Yu S."/>
            <person name="Huang Y."/>
        </authorList>
    </citation>
    <scope>NUCLEOTIDE SEQUENCE</scope>
    <source>
        <strain evidence="1">SY-2-12</strain>
    </source>
</reference>
<dbReference type="InterPro" id="IPR005331">
    <property type="entry name" value="Sulfotransferase"/>
</dbReference>
<comment type="caution">
    <text evidence="1">The sequence shown here is derived from an EMBL/GenBank/DDBJ whole genome shotgun (WGS) entry which is preliminary data.</text>
</comment>
<dbReference type="Proteomes" id="UP000664096">
    <property type="component" value="Unassembled WGS sequence"/>
</dbReference>
<accession>A0A939EJ95</accession>
<dbReference type="SUPFAM" id="SSF52540">
    <property type="entry name" value="P-loop containing nucleoside triphosphate hydrolases"/>
    <property type="match status" value="1"/>
</dbReference>
<organism evidence="1 2">
    <name type="scientific">Roseibium aggregatum</name>
    <dbReference type="NCBI Taxonomy" id="187304"/>
    <lineage>
        <taxon>Bacteria</taxon>
        <taxon>Pseudomonadati</taxon>
        <taxon>Pseudomonadota</taxon>
        <taxon>Alphaproteobacteria</taxon>
        <taxon>Hyphomicrobiales</taxon>
        <taxon>Stappiaceae</taxon>
        <taxon>Roseibium</taxon>
    </lineage>
</organism>
<proteinExistence type="predicted"/>
<evidence type="ECO:0008006" key="3">
    <source>
        <dbReference type="Google" id="ProtNLM"/>
    </source>
</evidence>